<dbReference type="PANTHER" id="PTHR33734:SF22">
    <property type="entry name" value="MEMBRANE-BOUND LYTIC MUREIN TRANSGLYCOSYLASE D"/>
    <property type="match status" value="1"/>
</dbReference>
<evidence type="ECO:0000313" key="3">
    <source>
        <dbReference type="Proteomes" id="UP000006556"/>
    </source>
</evidence>
<dbReference type="Gene3D" id="3.10.350.10">
    <property type="entry name" value="LysM domain"/>
    <property type="match status" value="1"/>
</dbReference>
<dbReference type="HOGENOM" id="CLU_758317_0_0_9"/>
<name>A5D157_PELTS</name>
<dbReference type="STRING" id="370438.PTH_1836"/>
<dbReference type="AlphaFoldDB" id="A5D157"/>
<dbReference type="KEGG" id="pth:PTH_1836"/>
<keyword evidence="3" id="KW-1185">Reference proteome</keyword>
<dbReference type="InterPro" id="IPR020481">
    <property type="entry name" value="Intracell_prot_inh_BsuPI"/>
</dbReference>
<reference evidence="3" key="1">
    <citation type="journal article" date="2008" name="Genome Res.">
        <title>The genome of Pelotomaculum thermopropionicum reveals niche-associated evolution in anaerobic microbiota.</title>
        <authorList>
            <person name="Kosaka T."/>
            <person name="Kato S."/>
            <person name="Shimoyama T."/>
            <person name="Ishii S."/>
            <person name="Abe T."/>
            <person name="Watanabe K."/>
        </authorList>
    </citation>
    <scope>NUCLEOTIDE SEQUENCE [LARGE SCALE GENOMIC DNA]</scope>
    <source>
        <strain evidence="3">DSM 13744 / JCM 10971 / SI</strain>
    </source>
</reference>
<dbReference type="SUPFAM" id="SSF54106">
    <property type="entry name" value="LysM domain"/>
    <property type="match status" value="1"/>
</dbReference>
<dbReference type="EMBL" id="AP009389">
    <property type="protein sequence ID" value="BAF60016.1"/>
    <property type="molecule type" value="Genomic_DNA"/>
</dbReference>
<proteinExistence type="predicted"/>
<dbReference type="GO" id="GO:0008932">
    <property type="term" value="F:lytic endotransglycosylase activity"/>
    <property type="evidence" value="ECO:0007669"/>
    <property type="project" value="TreeGrafter"/>
</dbReference>
<accession>A5D157</accession>
<dbReference type="eggNOG" id="COG1388">
    <property type="taxonomic scope" value="Bacteria"/>
</dbReference>
<evidence type="ECO:0000259" key="1">
    <source>
        <dbReference type="PROSITE" id="PS51782"/>
    </source>
</evidence>
<dbReference type="InterPro" id="IPR018392">
    <property type="entry name" value="LysM"/>
</dbReference>
<protein>
    <recommendedName>
        <fullName evidence="1">LysM domain-containing protein</fullName>
    </recommendedName>
</protein>
<evidence type="ECO:0000313" key="2">
    <source>
        <dbReference type="EMBL" id="BAF60016.1"/>
    </source>
</evidence>
<dbReference type="SMART" id="SM00257">
    <property type="entry name" value="LysM"/>
    <property type="match status" value="1"/>
</dbReference>
<dbReference type="Gene3D" id="2.60.40.2360">
    <property type="entry name" value="Intracellular proteinase inhibitor BsuPI"/>
    <property type="match status" value="1"/>
</dbReference>
<dbReference type="Pfam" id="PF01476">
    <property type="entry name" value="LysM"/>
    <property type="match status" value="1"/>
</dbReference>
<feature type="domain" description="LysM" evidence="1">
    <location>
        <begin position="3"/>
        <end position="47"/>
    </location>
</feature>
<gene>
    <name evidence="2" type="ordered locus">PTH_1836</name>
</gene>
<dbReference type="PROSITE" id="PS51782">
    <property type="entry name" value="LYSM"/>
    <property type="match status" value="1"/>
</dbReference>
<dbReference type="InterPro" id="IPR038144">
    <property type="entry name" value="IPI"/>
</dbReference>
<dbReference type="CDD" id="cd00118">
    <property type="entry name" value="LysM"/>
    <property type="match status" value="1"/>
</dbReference>
<organism evidence="2 3">
    <name type="scientific">Pelotomaculum thermopropionicum (strain DSM 13744 / JCM 10971 / SI)</name>
    <dbReference type="NCBI Taxonomy" id="370438"/>
    <lineage>
        <taxon>Bacteria</taxon>
        <taxon>Bacillati</taxon>
        <taxon>Bacillota</taxon>
        <taxon>Clostridia</taxon>
        <taxon>Eubacteriales</taxon>
        <taxon>Desulfotomaculaceae</taxon>
        <taxon>Pelotomaculum</taxon>
    </lineage>
</organism>
<sequence>MARTYTVQPGDTLFLIARRFGTTVERLVQANNIADPDLINAGQVLIIPEEGKTGEAAGKEASRRIGGLLYTISTDKAVYSRGEDVSITLVKTNITGSSITLRYPTAQRYDFVIRRGEEQREVWRWSRGRSFAQTASAVSLRPGENQVFRVTWDQRNNRGEQVTAGTFAIEGFNVARGYEDRSVSTTLRIRPGAVPAPAPTATPCPDVNILANPGFENWSDPASPPRGWTGSNLFRTTLSRSGNFAAELGAVHNERALLAQRVEIEPGRIYDLSWWARENIQPGRVARYVLFVEIFYFDRQGNFVGRTEPRFSQENIPDNAYRQYSLSTGRVPAGARIAEVRFTFEPSGQNDNTVKIDDVRLRCLQ</sequence>
<dbReference type="InterPro" id="IPR036779">
    <property type="entry name" value="LysM_dom_sf"/>
</dbReference>
<dbReference type="Proteomes" id="UP000006556">
    <property type="component" value="Chromosome"/>
</dbReference>
<dbReference type="Pfam" id="PF12690">
    <property type="entry name" value="BsuPI"/>
    <property type="match status" value="1"/>
</dbReference>
<dbReference type="PANTHER" id="PTHR33734">
    <property type="entry name" value="LYSM DOMAIN-CONTAINING GPI-ANCHORED PROTEIN 2"/>
    <property type="match status" value="1"/>
</dbReference>
<dbReference type="Gene3D" id="2.60.120.260">
    <property type="entry name" value="Galactose-binding domain-like"/>
    <property type="match status" value="1"/>
</dbReference>